<evidence type="ECO:0000256" key="5">
    <source>
        <dbReference type="ARBA" id="ARBA00022856"/>
    </source>
</evidence>
<dbReference type="InterPro" id="IPR018456">
    <property type="entry name" value="PTR2_symporter_CS"/>
</dbReference>
<keyword evidence="5" id="KW-0571">Peptide transport</keyword>
<evidence type="ECO:0000256" key="4">
    <source>
        <dbReference type="ARBA" id="ARBA00022692"/>
    </source>
</evidence>
<comment type="similarity">
    <text evidence="8">Belongs to the major facilitator superfamily. Proton-dependent oligopeptide transporter (POT/PTR) (TC 2.A.17) family.</text>
</comment>
<dbReference type="PANTHER" id="PTHR23517:SF15">
    <property type="entry name" value="PROTON-DEPENDENT OLIGOPEPTIDE FAMILY TRANSPORT PROTEIN"/>
    <property type="match status" value="1"/>
</dbReference>
<dbReference type="GO" id="GO:0005886">
    <property type="term" value="C:plasma membrane"/>
    <property type="evidence" value="ECO:0007669"/>
    <property type="project" value="UniProtKB-SubCell"/>
</dbReference>
<feature type="transmembrane region" description="Helical" evidence="9">
    <location>
        <begin position="334"/>
        <end position="354"/>
    </location>
</feature>
<accession>A0A330LI85</accession>
<evidence type="ECO:0000313" key="11">
    <source>
        <dbReference type="EMBL" id="SQD76570.1"/>
    </source>
</evidence>
<evidence type="ECO:0000256" key="3">
    <source>
        <dbReference type="ARBA" id="ARBA00022475"/>
    </source>
</evidence>
<comment type="subcellular location">
    <subcellularLocation>
        <location evidence="1">Cell membrane</location>
        <topology evidence="1">Multi-pass membrane protein</topology>
    </subcellularLocation>
    <subcellularLocation>
        <location evidence="8">Membrane</location>
        <topology evidence="8">Multi-pass membrane protein</topology>
    </subcellularLocation>
</comment>
<keyword evidence="12" id="KW-1185">Reference proteome</keyword>
<feature type="domain" description="Major facilitator superfamily (MFS) profile" evidence="10">
    <location>
        <begin position="35"/>
        <end position="453"/>
    </location>
</feature>
<protein>
    <submittedName>
        <fullName evidence="11">MFS transporter</fullName>
    </submittedName>
</protein>
<evidence type="ECO:0000313" key="12">
    <source>
        <dbReference type="Proteomes" id="UP000250163"/>
    </source>
</evidence>
<dbReference type="CDD" id="cd17346">
    <property type="entry name" value="MFS_DtpA_like"/>
    <property type="match status" value="1"/>
</dbReference>
<dbReference type="OrthoDB" id="9772725at2"/>
<reference evidence="12" key="1">
    <citation type="submission" date="2018-05" db="EMBL/GenBank/DDBJ databases">
        <authorList>
            <person name="Cea G.-C."/>
            <person name="William W."/>
        </authorList>
    </citation>
    <scope>NUCLEOTIDE SEQUENCE [LARGE SCALE GENOMIC DNA]</scope>
    <source>
        <strain evidence="12">DB21MT 5</strain>
    </source>
</reference>
<dbReference type="GO" id="GO:0006857">
    <property type="term" value="P:oligopeptide transport"/>
    <property type="evidence" value="ECO:0007669"/>
    <property type="project" value="InterPro"/>
</dbReference>
<organism evidence="11 12">
    <name type="scientific">Moritella yayanosii</name>
    <dbReference type="NCBI Taxonomy" id="69539"/>
    <lineage>
        <taxon>Bacteria</taxon>
        <taxon>Pseudomonadati</taxon>
        <taxon>Pseudomonadota</taxon>
        <taxon>Gammaproteobacteria</taxon>
        <taxon>Alteromonadales</taxon>
        <taxon>Moritellaceae</taxon>
        <taxon>Moritella</taxon>
    </lineage>
</organism>
<feature type="transmembrane region" description="Helical" evidence="9">
    <location>
        <begin position="400"/>
        <end position="425"/>
    </location>
</feature>
<sequence length="482" mass="52253">MNPNNSDTFMGHPKGLFLLFSTEMMERFSYYGMRAILVLFLVSVTQDQQAAALLTDPNYQAGIPGLGWTQADALSLYGTYTGLVYITPLIGGWLADNFLGQRKSVIFGGILMAIGQFLLFAPLEVLALSTTASLYLGLAFLIAGNGMFKPNISTMVGDLYEEGDNRRDGAFTIFYMGINIGAFFSGILVGAVVVYTGDYKYGFLMSGIAMVLSVVLQKLFANKYLGNIGIEAAAKKARAENKGKKQTLTAIEVDRIKVILILGLFVIIFWAGFEQAGGLMNLYANDYTDRMIGSFEVPVAWFQSLNPFFIITCAPIVSMIWIKMGPKEPTSPVKFAMALLMLAIGFVFMIFATLEQGGDLTAKTSMYWLVGAYFFHTMGELCLSPIGLSMITKLAPLRLASLMMGAWFGFNAIANKVAGMIGAQIGEAGPMAIFGGIAIAAVISSLILFASAHKLIYWMHGAEGKVITKDDTTNQKPVTTTA</sequence>
<evidence type="ECO:0000256" key="8">
    <source>
        <dbReference type="RuleBase" id="RU003755"/>
    </source>
</evidence>
<dbReference type="Gene3D" id="1.20.1250.20">
    <property type="entry name" value="MFS general substrate transporter like domains"/>
    <property type="match status" value="2"/>
</dbReference>
<proteinExistence type="inferred from homology"/>
<dbReference type="InterPro" id="IPR005279">
    <property type="entry name" value="Dipep/tripep_permease"/>
</dbReference>
<evidence type="ECO:0000256" key="6">
    <source>
        <dbReference type="ARBA" id="ARBA00022989"/>
    </source>
</evidence>
<dbReference type="Proteomes" id="UP000250163">
    <property type="component" value="Chromosome MORIYA"/>
</dbReference>
<keyword evidence="3" id="KW-1003">Cell membrane</keyword>
<dbReference type="InterPro" id="IPR000109">
    <property type="entry name" value="POT_fam"/>
</dbReference>
<evidence type="ECO:0000259" key="10">
    <source>
        <dbReference type="PROSITE" id="PS50850"/>
    </source>
</evidence>
<feature type="transmembrane region" description="Helical" evidence="9">
    <location>
        <begin position="431"/>
        <end position="450"/>
    </location>
</feature>
<dbReference type="Pfam" id="PF00854">
    <property type="entry name" value="PTR2"/>
    <property type="match status" value="2"/>
</dbReference>
<keyword evidence="2 8" id="KW-0813">Transport</keyword>
<dbReference type="PROSITE" id="PS50850">
    <property type="entry name" value="MFS"/>
    <property type="match status" value="1"/>
</dbReference>
<evidence type="ECO:0000256" key="9">
    <source>
        <dbReference type="SAM" id="Phobius"/>
    </source>
</evidence>
<keyword evidence="5" id="KW-0653">Protein transport</keyword>
<feature type="transmembrane region" description="Helical" evidence="9">
    <location>
        <begin position="127"/>
        <end position="148"/>
    </location>
</feature>
<dbReference type="InterPro" id="IPR050171">
    <property type="entry name" value="MFS_Transporters"/>
</dbReference>
<feature type="transmembrane region" description="Helical" evidence="9">
    <location>
        <begin position="300"/>
        <end position="322"/>
    </location>
</feature>
<dbReference type="PANTHER" id="PTHR23517">
    <property type="entry name" value="RESISTANCE PROTEIN MDTM, PUTATIVE-RELATED-RELATED"/>
    <property type="match status" value="1"/>
</dbReference>
<gene>
    <name evidence="11" type="ORF">MORIYA_0092</name>
</gene>
<feature type="transmembrane region" description="Helical" evidence="9">
    <location>
        <begin position="258"/>
        <end position="280"/>
    </location>
</feature>
<feature type="transmembrane region" description="Helical" evidence="9">
    <location>
        <begin position="366"/>
        <end position="388"/>
    </location>
</feature>
<evidence type="ECO:0000256" key="7">
    <source>
        <dbReference type="ARBA" id="ARBA00023136"/>
    </source>
</evidence>
<dbReference type="SUPFAM" id="SSF103473">
    <property type="entry name" value="MFS general substrate transporter"/>
    <property type="match status" value="1"/>
</dbReference>
<evidence type="ECO:0000256" key="2">
    <source>
        <dbReference type="ARBA" id="ARBA00022448"/>
    </source>
</evidence>
<dbReference type="RefSeq" id="WP_112711750.1">
    <property type="nucleotide sequence ID" value="NZ_LS483250.1"/>
</dbReference>
<dbReference type="EMBL" id="LS483250">
    <property type="protein sequence ID" value="SQD76570.1"/>
    <property type="molecule type" value="Genomic_DNA"/>
</dbReference>
<keyword evidence="6 9" id="KW-1133">Transmembrane helix</keyword>
<feature type="transmembrane region" description="Helical" evidence="9">
    <location>
        <begin position="169"/>
        <end position="195"/>
    </location>
</feature>
<keyword evidence="4 8" id="KW-0812">Transmembrane</keyword>
<dbReference type="GO" id="GO:1904680">
    <property type="term" value="F:peptide transmembrane transporter activity"/>
    <property type="evidence" value="ECO:0007669"/>
    <property type="project" value="InterPro"/>
</dbReference>
<dbReference type="PROSITE" id="PS01023">
    <property type="entry name" value="PTR2_2"/>
    <property type="match status" value="1"/>
</dbReference>
<dbReference type="InterPro" id="IPR020846">
    <property type="entry name" value="MFS_dom"/>
</dbReference>
<dbReference type="InterPro" id="IPR036259">
    <property type="entry name" value="MFS_trans_sf"/>
</dbReference>
<name>A0A330LI85_9GAMM</name>
<dbReference type="NCBIfam" id="TIGR00924">
    <property type="entry name" value="yjdL_sub1_fam"/>
    <property type="match status" value="2"/>
</dbReference>
<feature type="transmembrane region" description="Helical" evidence="9">
    <location>
        <begin position="104"/>
        <end position="121"/>
    </location>
</feature>
<dbReference type="AlphaFoldDB" id="A0A330LI85"/>
<dbReference type="KEGG" id="mya:MORIYA_0092"/>
<keyword evidence="7 9" id="KW-0472">Membrane</keyword>
<feature type="transmembrane region" description="Helical" evidence="9">
    <location>
        <begin position="74"/>
        <end position="95"/>
    </location>
</feature>
<evidence type="ECO:0000256" key="1">
    <source>
        <dbReference type="ARBA" id="ARBA00004651"/>
    </source>
</evidence>